<keyword evidence="3" id="KW-1185">Reference proteome</keyword>
<proteinExistence type="predicted"/>
<evidence type="ECO:0000256" key="1">
    <source>
        <dbReference type="SAM" id="MobiDB-lite"/>
    </source>
</evidence>
<feature type="region of interest" description="Disordered" evidence="1">
    <location>
        <begin position="62"/>
        <end position="83"/>
    </location>
</feature>
<dbReference type="RefSeq" id="XP_042998428.1">
    <property type="nucleotide sequence ID" value="XM_043142494.1"/>
</dbReference>
<dbReference type="AlphaFoldDB" id="A0A8E5HSD2"/>
<dbReference type="KEGG" id="uvi:66065774"/>
<dbReference type="EMBL" id="CP072756">
    <property type="protein sequence ID" value="QUC20755.1"/>
    <property type="molecule type" value="Genomic_DNA"/>
</dbReference>
<gene>
    <name evidence="2" type="ORF">UV8b_04996</name>
</gene>
<organism evidence="2 3">
    <name type="scientific">Ustilaginoidea virens</name>
    <name type="common">Rice false smut fungus</name>
    <name type="synonym">Villosiclava virens</name>
    <dbReference type="NCBI Taxonomy" id="1159556"/>
    <lineage>
        <taxon>Eukaryota</taxon>
        <taxon>Fungi</taxon>
        <taxon>Dikarya</taxon>
        <taxon>Ascomycota</taxon>
        <taxon>Pezizomycotina</taxon>
        <taxon>Sordariomycetes</taxon>
        <taxon>Hypocreomycetidae</taxon>
        <taxon>Hypocreales</taxon>
        <taxon>Clavicipitaceae</taxon>
        <taxon>Ustilaginoidea</taxon>
    </lineage>
</organism>
<reference evidence="2" key="1">
    <citation type="submission" date="2020-03" db="EMBL/GenBank/DDBJ databases">
        <title>A mixture of massive structural variations and highly conserved coding sequences in Ustilaginoidea virens genome.</title>
        <authorList>
            <person name="Zhang K."/>
            <person name="Zhao Z."/>
            <person name="Zhang Z."/>
            <person name="Li Y."/>
            <person name="Hsiang T."/>
            <person name="Sun W."/>
        </authorList>
    </citation>
    <scope>NUCLEOTIDE SEQUENCE</scope>
    <source>
        <strain evidence="2">UV-8b</strain>
    </source>
</reference>
<name>A0A8E5HSD2_USTVR</name>
<dbReference type="GeneID" id="66065774"/>
<accession>A0A8E5HSD2</accession>
<feature type="region of interest" description="Disordered" evidence="1">
    <location>
        <begin position="1"/>
        <end position="32"/>
    </location>
</feature>
<evidence type="ECO:0000313" key="2">
    <source>
        <dbReference type="EMBL" id="QUC20755.1"/>
    </source>
</evidence>
<feature type="compositionally biased region" description="Polar residues" evidence="1">
    <location>
        <begin position="62"/>
        <end position="76"/>
    </location>
</feature>
<dbReference type="Proteomes" id="UP000027002">
    <property type="component" value="Chromosome 4"/>
</dbReference>
<protein>
    <submittedName>
        <fullName evidence="2">Uncharacterized protein</fullName>
    </submittedName>
</protein>
<sequence>MQKKGPAAKKFVADRIRGSGYGSRRSRNRLGRDETQWVATCLGIEGIMAGQPLAAIVNRQPSTTMQCNPPSPTNCGGASDAAP</sequence>
<evidence type="ECO:0000313" key="3">
    <source>
        <dbReference type="Proteomes" id="UP000027002"/>
    </source>
</evidence>